<keyword evidence="3 9" id="KW-0808">Transferase</keyword>
<comment type="similarity">
    <text evidence="1">Belongs to the stealth family.</text>
</comment>
<keyword evidence="4" id="KW-0270">Exopolysaccharide synthesis</keyword>
<evidence type="ECO:0000259" key="7">
    <source>
        <dbReference type="Pfam" id="PF17101"/>
    </source>
</evidence>
<evidence type="ECO:0000313" key="10">
    <source>
        <dbReference type="Proteomes" id="UP000236893"/>
    </source>
</evidence>
<organism evidence="9 10">
    <name type="scientific">Solitalea longa</name>
    <dbReference type="NCBI Taxonomy" id="2079460"/>
    <lineage>
        <taxon>Bacteria</taxon>
        <taxon>Pseudomonadati</taxon>
        <taxon>Bacteroidota</taxon>
        <taxon>Sphingobacteriia</taxon>
        <taxon>Sphingobacteriales</taxon>
        <taxon>Sphingobacteriaceae</taxon>
        <taxon>Solitalea</taxon>
    </lineage>
</organism>
<accession>A0A2S4ZWV3</accession>
<dbReference type="EMBL" id="PQVF01000018">
    <property type="protein sequence ID" value="POY34785.1"/>
    <property type="molecule type" value="Genomic_DNA"/>
</dbReference>
<dbReference type="Pfam" id="PF11380">
    <property type="entry name" value="Stealth_CR2"/>
    <property type="match status" value="1"/>
</dbReference>
<dbReference type="InterPro" id="IPR021520">
    <property type="entry name" value="Stealth_CR2"/>
</dbReference>
<dbReference type="InterPro" id="IPR047141">
    <property type="entry name" value="Stealth"/>
</dbReference>
<name>A0A2S4ZWV3_9SPHI</name>
<evidence type="ECO:0000256" key="5">
    <source>
        <dbReference type="ARBA" id="ARBA00032902"/>
    </source>
</evidence>
<comment type="caution">
    <text evidence="9">The sequence shown here is derived from an EMBL/GenBank/DDBJ whole genome shotgun (WGS) entry which is preliminary data.</text>
</comment>
<evidence type="ECO:0000256" key="1">
    <source>
        <dbReference type="ARBA" id="ARBA00007583"/>
    </source>
</evidence>
<gene>
    <name evidence="9" type="ORF">C3K47_18265</name>
</gene>
<feature type="domain" description="Stealth protein CR4 conserved region 4" evidence="8">
    <location>
        <begin position="276"/>
        <end position="315"/>
    </location>
</feature>
<evidence type="ECO:0000313" key="9">
    <source>
        <dbReference type="EMBL" id="POY34785.1"/>
    </source>
</evidence>
<dbReference type="GO" id="GO:0016772">
    <property type="term" value="F:transferase activity, transferring phosphorus-containing groups"/>
    <property type="evidence" value="ECO:0007669"/>
    <property type="project" value="InterPro"/>
</dbReference>
<dbReference type="RefSeq" id="WP_103790607.1">
    <property type="nucleotide sequence ID" value="NZ_PQVF01000018.1"/>
</dbReference>
<dbReference type="AlphaFoldDB" id="A0A2S4ZWV3"/>
<dbReference type="Pfam" id="PF17103">
    <property type="entry name" value="Stealth_CR4"/>
    <property type="match status" value="1"/>
</dbReference>
<dbReference type="Pfam" id="PF17101">
    <property type="entry name" value="Stealth_CR1"/>
    <property type="match status" value="1"/>
</dbReference>
<dbReference type="PANTHER" id="PTHR24045:SF0">
    <property type="entry name" value="N-ACETYLGLUCOSAMINE-1-PHOSPHOTRANSFERASE SUBUNITS ALPHA_BETA"/>
    <property type="match status" value="1"/>
</dbReference>
<feature type="domain" description="Stealth protein CR1 conserved region 1" evidence="7">
    <location>
        <begin position="7"/>
        <end position="31"/>
    </location>
</feature>
<reference evidence="9 10" key="1">
    <citation type="submission" date="2018-01" db="EMBL/GenBank/DDBJ databases">
        <authorList>
            <person name="Gaut B.S."/>
            <person name="Morton B.R."/>
            <person name="Clegg M.T."/>
            <person name="Duvall M.R."/>
        </authorList>
    </citation>
    <scope>NUCLEOTIDE SEQUENCE [LARGE SCALE GENOMIC DNA]</scope>
    <source>
        <strain evidence="9 10">HR-AV</strain>
    </source>
</reference>
<dbReference type="GO" id="GO:0000271">
    <property type="term" value="P:polysaccharide biosynthetic process"/>
    <property type="evidence" value="ECO:0007669"/>
    <property type="project" value="UniProtKB-KW"/>
</dbReference>
<dbReference type="Proteomes" id="UP000236893">
    <property type="component" value="Unassembled WGS sequence"/>
</dbReference>
<dbReference type="InterPro" id="IPR031356">
    <property type="entry name" value="Stealth_CR4"/>
</dbReference>
<evidence type="ECO:0000256" key="4">
    <source>
        <dbReference type="ARBA" id="ARBA00023169"/>
    </source>
</evidence>
<dbReference type="InterPro" id="IPR031358">
    <property type="entry name" value="Stealth_CR1"/>
</dbReference>
<evidence type="ECO:0000259" key="8">
    <source>
        <dbReference type="Pfam" id="PF17103"/>
    </source>
</evidence>
<keyword evidence="10" id="KW-1185">Reference proteome</keyword>
<feature type="domain" description="Stealth protein CR2 conserved region 2" evidence="6">
    <location>
        <begin position="45"/>
        <end position="148"/>
    </location>
</feature>
<evidence type="ECO:0000256" key="2">
    <source>
        <dbReference type="ARBA" id="ARBA00022423"/>
    </source>
</evidence>
<protein>
    <recommendedName>
        <fullName evidence="2">Capsular polysaccharide phosphotransferase SacB</fullName>
    </recommendedName>
    <alternativeName>
        <fullName evidence="5">Stealth protein SacB</fullName>
    </alternativeName>
</protein>
<evidence type="ECO:0000256" key="3">
    <source>
        <dbReference type="ARBA" id="ARBA00022679"/>
    </source>
</evidence>
<sequence>MMKKEQFEIDLVYLWVDGNDPQWQAKKAALTNQPYDNSEANSKARYINNDELKYALRSAEKYVPWIRQIFIVTDNQKPDWLNTDNPKIKVIDHKEIIPAEALPCFNSSVIEYFIHKIPGLSEHFLFANDDMFFNDFLQPDFFFTEEGLPIVRLKRKFFGKWHNRLELLFKDLGQYAKMLMDSSILVEQKFGKHYSSVPHHNIDAYRKSDYKNAVEDVFNEQVKKSQVNHIRTYGDLHRSAFTYYSLAINHAVLKHVTRSESSRILVSRHDFQKYLDQNKPKLFCLNDDQRVKDERREKIKPFLEHLFPLKSAFEK</sequence>
<dbReference type="OrthoDB" id="9776077at2"/>
<proteinExistence type="inferred from homology"/>
<evidence type="ECO:0000259" key="6">
    <source>
        <dbReference type="Pfam" id="PF11380"/>
    </source>
</evidence>
<dbReference type="PANTHER" id="PTHR24045">
    <property type="match status" value="1"/>
</dbReference>